<feature type="compositionally biased region" description="Polar residues" evidence="1">
    <location>
        <begin position="38"/>
        <end position="54"/>
    </location>
</feature>
<evidence type="ECO:0000313" key="3">
    <source>
        <dbReference type="Proteomes" id="UP001152049"/>
    </source>
</evidence>
<comment type="caution">
    <text evidence="2">The sequence shown here is derived from an EMBL/GenBank/DDBJ whole genome shotgun (WGS) entry which is preliminary data.</text>
</comment>
<dbReference type="EMBL" id="JAOQAZ010000002">
    <property type="protein sequence ID" value="KAJ4270243.1"/>
    <property type="molecule type" value="Genomic_DNA"/>
</dbReference>
<keyword evidence="3" id="KW-1185">Reference proteome</keyword>
<proteinExistence type="predicted"/>
<organism evidence="2 3">
    <name type="scientific">Fusarium torreyae</name>
    <dbReference type="NCBI Taxonomy" id="1237075"/>
    <lineage>
        <taxon>Eukaryota</taxon>
        <taxon>Fungi</taxon>
        <taxon>Dikarya</taxon>
        <taxon>Ascomycota</taxon>
        <taxon>Pezizomycotina</taxon>
        <taxon>Sordariomycetes</taxon>
        <taxon>Hypocreomycetidae</taxon>
        <taxon>Hypocreales</taxon>
        <taxon>Nectriaceae</taxon>
        <taxon>Fusarium</taxon>
    </lineage>
</organism>
<reference evidence="2" key="1">
    <citation type="submission" date="2022-09" db="EMBL/GenBank/DDBJ databases">
        <title>Fusarium specimens isolated from Avocado Roots.</title>
        <authorList>
            <person name="Stajich J."/>
            <person name="Roper C."/>
            <person name="Heimlech-Rivalta G."/>
        </authorList>
    </citation>
    <scope>NUCLEOTIDE SEQUENCE</scope>
    <source>
        <strain evidence="2">CF00136</strain>
    </source>
</reference>
<name>A0A9W8VKA9_9HYPO</name>
<sequence>MSPSNVNSSNVSIAGTPPSSRPRSPQPENPPAGGIDQTAFNNFQFTGHGSSPTPANDPLKREIHVEWQKSAQLKPRMEHKMPKGP</sequence>
<feature type="region of interest" description="Disordered" evidence="1">
    <location>
        <begin position="1"/>
        <end position="62"/>
    </location>
</feature>
<accession>A0A9W8VKA9</accession>
<evidence type="ECO:0000256" key="1">
    <source>
        <dbReference type="SAM" id="MobiDB-lite"/>
    </source>
</evidence>
<protein>
    <submittedName>
        <fullName evidence="2">Uncharacterized protein</fullName>
    </submittedName>
</protein>
<feature type="compositionally biased region" description="Low complexity" evidence="1">
    <location>
        <begin position="1"/>
        <end position="23"/>
    </location>
</feature>
<evidence type="ECO:0000313" key="2">
    <source>
        <dbReference type="EMBL" id="KAJ4270243.1"/>
    </source>
</evidence>
<dbReference type="AlphaFoldDB" id="A0A9W8VKA9"/>
<gene>
    <name evidence="2" type="ORF">NW762_001919</name>
</gene>
<dbReference type="Proteomes" id="UP001152049">
    <property type="component" value="Unassembled WGS sequence"/>
</dbReference>